<dbReference type="RefSeq" id="YP_010113172.1">
    <property type="nucleotide sequence ID" value="NC_055900.1"/>
</dbReference>
<organism evidence="1 2">
    <name type="scientific">uncultured phage cr125_1</name>
    <dbReference type="NCBI Taxonomy" id="2772091"/>
    <lineage>
        <taxon>Viruses</taxon>
        <taxon>Duplodnaviria</taxon>
        <taxon>Heunggongvirae</taxon>
        <taxon>Uroviricota</taxon>
        <taxon>Caudoviricetes</taxon>
        <taxon>Crassvirales</taxon>
        <taxon>Suoliviridae</taxon>
        <taxon>Uncouvirinae</taxon>
        <taxon>Aurodevirus</taxon>
        <taxon>Aurodevirus hominis</taxon>
    </lineage>
</organism>
<proteinExistence type="predicted"/>
<dbReference type="KEGG" id="vg:65131680"/>
<name>A0A7M1RUN0_9CAUD</name>
<sequence>MIDFNKYNKGLRLYAALFELNPHIFDTDKFVDIVILGNNSIGLIYNLLYDQYIISEIIQNKFYYNKRFIDYNGTKEYAYIFILFDKEYIDIYKDIYTNGSLLLHNNFYVKICIIWKDFLDSSFFDCLKYEACEQCQQKSQV</sequence>
<dbReference type="Proteomes" id="UP000594004">
    <property type="component" value="Segment"/>
</dbReference>
<dbReference type="GeneID" id="65131680"/>
<accession>A0A7M1RUN0</accession>
<dbReference type="EMBL" id="MT774407">
    <property type="protein sequence ID" value="QOR57532.1"/>
    <property type="molecule type" value="Genomic_DNA"/>
</dbReference>
<reference evidence="1 2" key="1">
    <citation type="submission" date="2020-07" db="EMBL/GenBank/DDBJ databases">
        <title>Taxonomic proposal: Crassvirales, a new order of highly abundant and diverse bacterial viruses.</title>
        <authorList>
            <person name="Shkoporov A.N."/>
            <person name="Stockdale S.R."/>
            <person name="Guerin E."/>
            <person name="Ross R.P."/>
            <person name="Hill C."/>
        </authorList>
    </citation>
    <scope>NUCLEOTIDE SEQUENCE [LARGE SCALE GENOMIC DNA]</scope>
</reference>
<protein>
    <submittedName>
        <fullName evidence="1">Uncharacterized protein</fullName>
    </submittedName>
</protein>
<evidence type="ECO:0000313" key="2">
    <source>
        <dbReference type="Proteomes" id="UP000594004"/>
    </source>
</evidence>
<keyword evidence="2" id="KW-1185">Reference proteome</keyword>
<evidence type="ECO:0000313" key="1">
    <source>
        <dbReference type="EMBL" id="QOR57532.1"/>
    </source>
</evidence>